<evidence type="ECO:0000313" key="4">
    <source>
        <dbReference type="Proteomes" id="UP001565368"/>
    </source>
</evidence>
<evidence type="ECO:0000313" key="3">
    <source>
        <dbReference type="EMBL" id="KAL1407271.1"/>
    </source>
</evidence>
<dbReference type="SUPFAM" id="SSF64268">
    <property type="entry name" value="PX domain"/>
    <property type="match status" value="1"/>
</dbReference>
<proteinExistence type="predicted"/>
<organism evidence="3 4">
    <name type="scientific">Vanrija albida</name>
    <dbReference type="NCBI Taxonomy" id="181172"/>
    <lineage>
        <taxon>Eukaryota</taxon>
        <taxon>Fungi</taxon>
        <taxon>Dikarya</taxon>
        <taxon>Basidiomycota</taxon>
        <taxon>Agaricomycotina</taxon>
        <taxon>Tremellomycetes</taxon>
        <taxon>Trichosporonales</taxon>
        <taxon>Trichosporonaceae</taxon>
        <taxon>Vanrija</taxon>
    </lineage>
</organism>
<dbReference type="EMBL" id="JBBXJM010000005">
    <property type="protein sequence ID" value="KAL1407271.1"/>
    <property type="molecule type" value="Genomic_DNA"/>
</dbReference>
<dbReference type="CDD" id="cd07596">
    <property type="entry name" value="BAR_SNX"/>
    <property type="match status" value="1"/>
</dbReference>
<keyword evidence="4" id="KW-1185">Reference proteome</keyword>
<dbReference type="RefSeq" id="XP_069207215.1">
    <property type="nucleotide sequence ID" value="XM_069355144.1"/>
</dbReference>
<feature type="compositionally biased region" description="Low complexity" evidence="1">
    <location>
        <begin position="467"/>
        <end position="482"/>
    </location>
</feature>
<gene>
    <name evidence="3" type="primary">VPS17</name>
    <name evidence="3" type="ORF">Q8F55_006692</name>
</gene>
<dbReference type="GeneID" id="95987735"/>
<sequence length="561" mass="59783">MDPLSPANINEGWSTEPAPSLSAPPVQPPAPPSPSSSTHIRDPQVYGDPGTTIMSSPTASQSDRPAPYLRVRIGGLDRNRKDLLIRYDASTNLANFRTTLYRNMQRSYVEFQRFAEQAQLCCPQTIIPALPPPHTSAATEEEDDRLVRIALQKWFSRICDDPVLQKEDELRSFIESDFGYQPVPPPSARRNGGSSSAASQVFNAALSKVVRRGPLDDDDEIQSARLALEKLEPAWTTAATAVGTLGKARKNLATANTDVGAKLIALATDENDINLATAQRKIGRVYEQLSNMAGAQIASENVILNDSLAYQGLNARSARDALAQRTQILEDSQSATKVAINKRRNVERLKGSSSINPAKVDDAIAEMEEANALDNRLTSHIHNISANLHSALRAHSRNAHEDIAVSLLEHARMSIIFNRQVLRELEALRPDLQRIGSAGPPPPVHVAKPASSPLGPHSAGAPPPLHSPGVPQPAQAPAGSQSMFLPPPGGGDIARPQSAGGAAPAGPLGGAPGPVDPLTGLPVNNMAQSMILPGNRGGAPVRPPARRLDERKAAKLLAGGF</sequence>
<dbReference type="Proteomes" id="UP001565368">
    <property type="component" value="Unassembled WGS sequence"/>
</dbReference>
<feature type="region of interest" description="Disordered" evidence="1">
    <location>
        <begin position="1"/>
        <end position="66"/>
    </location>
</feature>
<feature type="compositionally biased region" description="Pro residues" evidence="1">
    <location>
        <begin position="25"/>
        <end position="34"/>
    </location>
</feature>
<dbReference type="Pfam" id="PF00787">
    <property type="entry name" value="PX"/>
    <property type="match status" value="1"/>
</dbReference>
<dbReference type="InterPro" id="IPR027267">
    <property type="entry name" value="AH/BAR_dom_sf"/>
</dbReference>
<evidence type="ECO:0000256" key="1">
    <source>
        <dbReference type="SAM" id="MobiDB-lite"/>
    </source>
</evidence>
<name>A0ABR3PXV5_9TREE</name>
<dbReference type="InterPro" id="IPR036871">
    <property type="entry name" value="PX_dom_sf"/>
</dbReference>
<feature type="compositionally biased region" description="Polar residues" evidence="1">
    <location>
        <begin position="52"/>
        <end position="63"/>
    </location>
</feature>
<dbReference type="PANTHER" id="PTHR47433">
    <property type="entry name" value="VACUOLAR PROTEIN SORTING-ASSOCIATED PROTEIN 17"/>
    <property type="match status" value="1"/>
</dbReference>
<dbReference type="InterPro" id="IPR001683">
    <property type="entry name" value="PX_dom"/>
</dbReference>
<dbReference type="Gene3D" id="1.20.1270.60">
    <property type="entry name" value="Arfaptin homology (AH) domain/BAR domain"/>
    <property type="match status" value="1"/>
</dbReference>
<dbReference type="InterPro" id="IPR015404">
    <property type="entry name" value="Vps5_C"/>
</dbReference>
<dbReference type="PANTHER" id="PTHR47433:SF1">
    <property type="entry name" value="VACUOLAR PROTEIN SORTING-ASSOCIATED PROTEIN 17"/>
    <property type="match status" value="1"/>
</dbReference>
<feature type="region of interest" description="Disordered" evidence="1">
    <location>
        <begin position="433"/>
        <end position="520"/>
    </location>
</feature>
<dbReference type="Gene3D" id="3.30.1520.10">
    <property type="entry name" value="Phox-like domain"/>
    <property type="match status" value="1"/>
</dbReference>
<comment type="caution">
    <text evidence="3">The sequence shown here is derived from an EMBL/GenBank/DDBJ whole genome shotgun (WGS) entry which is preliminary data.</text>
</comment>
<reference evidence="3 4" key="1">
    <citation type="submission" date="2023-08" db="EMBL/GenBank/DDBJ databases">
        <title>Annotated Genome Sequence of Vanrija albida AlHP1.</title>
        <authorList>
            <person name="Herzog R."/>
        </authorList>
    </citation>
    <scope>NUCLEOTIDE SEQUENCE [LARGE SCALE GENOMIC DNA]</scope>
    <source>
        <strain evidence="3 4">AlHP1</strain>
    </source>
</reference>
<dbReference type="Pfam" id="PF09325">
    <property type="entry name" value="Vps5"/>
    <property type="match status" value="1"/>
</dbReference>
<evidence type="ECO:0000259" key="2">
    <source>
        <dbReference type="SMART" id="SM00312"/>
    </source>
</evidence>
<feature type="domain" description="PX" evidence="2">
    <location>
        <begin position="67"/>
        <end position="177"/>
    </location>
</feature>
<protein>
    <submittedName>
        <fullName evidence="3">Vacuolar protein sorting-associated protein 17</fullName>
    </submittedName>
</protein>
<feature type="compositionally biased region" description="Low complexity" evidence="1">
    <location>
        <begin position="494"/>
        <end position="506"/>
    </location>
</feature>
<dbReference type="InterPro" id="IPR053055">
    <property type="entry name" value="VPS17"/>
</dbReference>
<dbReference type="SMART" id="SM00312">
    <property type="entry name" value="PX"/>
    <property type="match status" value="1"/>
</dbReference>
<accession>A0ABR3PXV5</accession>